<gene>
    <name evidence="2" type="ORF">FKG95_00605</name>
</gene>
<sequence>MHPASSIIVFTTLSGMGFGLIAMLGLGAAPSDGTAGLVACALAFVLTGIGLASSTFHLGHPERAWRALTQWRSSWLSREGVLAIVTLGLFAIYAALWVLAADRVAIVGILLTLLSLVTVYATAMIYGSLKTVPRWRTGLTPLCYLLFAGAGGALLAATVSSLMGSGAQSSLYAALILMVIAWAAKFIWWNRADRTTLASIGSSPETATGLGNIGKVRLLEAPHSSPNYLMKEMVYRVGRKHVQKLRLLAVVLGGAVPVLALLVAAVSGGGAGLLVIAVLSHLIGMMAERWLFFAEAEHAVSLYYGHR</sequence>
<feature type="transmembrane region" description="Helical" evidence="1">
    <location>
        <begin position="169"/>
        <end position="188"/>
    </location>
</feature>
<evidence type="ECO:0000313" key="3">
    <source>
        <dbReference type="Proteomes" id="UP000315252"/>
    </source>
</evidence>
<feature type="transmembrane region" description="Helical" evidence="1">
    <location>
        <begin position="80"/>
        <end position="100"/>
    </location>
</feature>
<name>A0A545U100_9PROT</name>
<feature type="transmembrane region" description="Helical" evidence="1">
    <location>
        <begin position="106"/>
        <end position="129"/>
    </location>
</feature>
<keyword evidence="1" id="KW-0472">Membrane</keyword>
<accession>A0A545U100</accession>
<protein>
    <submittedName>
        <fullName evidence="2">Dibenzothiophene desulfurase</fullName>
    </submittedName>
</protein>
<keyword evidence="1" id="KW-1133">Transmembrane helix</keyword>
<comment type="caution">
    <text evidence="2">The sequence shown here is derived from an EMBL/GenBank/DDBJ whole genome shotgun (WGS) entry which is preliminary data.</text>
</comment>
<dbReference type="Proteomes" id="UP000315252">
    <property type="component" value="Unassembled WGS sequence"/>
</dbReference>
<dbReference type="GO" id="GO:0009390">
    <property type="term" value="C:dimethyl sulfoxide reductase complex"/>
    <property type="evidence" value="ECO:0007669"/>
    <property type="project" value="TreeGrafter"/>
</dbReference>
<dbReference type="RefSeq" id="WP_142894097.1">
    <property type="nucleotide sequence ID" value="NZ_ML660052.1"/>
</dbReference>
<feature type="transmembrane region" description="Helical" evidence="1">
    <location>
        <begin position="7"/>
        <end position="29"/>
    </location>
</feature>
<dbReference type="PANTHER" id="PTHR38095">
    <property type="entry name" value="ANAEROBIC DIMETHYL SULFOXIDE REDUCTASE CHAIN YNFH"/>
    <property type="match status" value="1"/>
</dbReference>
<reference evidence="2 3" key="1">
    <citation type="submission" date="2019-06" db="EMBL/GenBank/DDBJ databases">
        <title>Whole genome sequence for Rhodospirillaceae sp. R148.</title>
        <authorList>
            <person name="Wang G."/>
        </authorList>
    </citation>
    <scope>NUCLEOTIDE SEQUENCE [LARGE SCALE GENOMIC DNA]</scope>
    <source>
        <strain evidence="2 3">R148</strain>
    </source>
</reference>
<organism evidence="2 3">
    <name type="scientific">Denitrobaculum tricleocarpae</name>
    <dbReference type="NCBI Taxonomy" id="2591009"/>
    <lineage>
        <taxon>Bacteria</taxon>
        <taxon>Pseudomonadati</taxon>
        <taxon>Pseudomonadota</taxon>
        <taxon>Alphaproteobacteria</taxon>
        <taxon>Rhodospirillales</taxon>
        <taxon>Rhodospirillaceae</taxon>
        <taxon>Denitrobaculum</taxon>
    </lineage>
</organism>
<dbReference type="PANTHER" id="PTHR38095:SF1">
    <property type="entry name" value="ANAEROBIC DIMETHYL SULFOXIDE REDUCTASE CHAIN YNFH"/>
    <property type="match status" value="1"/>
</dbReference>
<dbReference type="OrthoDB" id="5520897at2"/>
<dbReference type="GO" id="GO:0009389">
    <property type="term" value="F:dimethyl sulfoxide reductase activity"/>
    <property type="evidence" value="ECO:0007669"/>
    <property type="project" value="TreeGrafter"/>
</dbReference>
<dbReference type="GO" id="GO:0019645">
    <property type="term" value="P:anaerobic electron transport chain"/>
    <property type="evidence" value="ECO:0007669"/>
    <property type="project" value="InterPro"/>
</dbReference>
<evidence type="ECO:0000256" key="1">
    <source>
        <dbReference type="SAM" id="Phobius"/>
    </source>
</evidence>
<dbReference type="EMBL" id="VHSH01000001">
    <property type="protein sequence ID" value="TQV83136.1"/>
    <property type="molecule type" value="Genomic_DNA"/>
</dbReference>
<keyword evidence="3" id="KW-1185">Reference proteome</keyword>
<proteinExistence type="predicted"/>
<feature type="transmembrane region" description="Helical" evidence="1">
    <location>
        <begin position="245"/>
        <end position="265"/>
    </location>
</feature>
<dbReference type="AlphaFoldDB" id="A0A545U100"/>
<feature type="transmembrane region" description="Helical" evidence="1">
    <location>
        <begin position="271"/>
        <end position="292"/>
    </location>
</feature>
<feature type="transmembrane region" description="Helical" evidence="1">
    <location>
        <begin position="35"/>
        <end position="59"/>
    </location>
</feature>
<keyword evidence="1" id="KW-0812">Transmembrane</keyword>
<evidence type="ECO:0000313" key="2">
    <source>
        <dbReference type="EMBL" id="TQV83136.1"/>
    </source>
</evidence>
<dbReference type="GO" id="GO:0005886">
    <property type="term" value="C:plasma membrane"/>
    <property type="evidence" value="ECO:0007669"/>
    <property type="project" value="TreeGrafter"/>
</dbReference>
<feature type="transmembrane region" description="Helical" evidence="1">
    <location>
        <begin position="141"/>
        <end position="163"/>
    </location>
</feature>
<dbReference type="Pfam" id="PF04976">
    <property type="entry name" value="DmsC"/>
    <property type="match status" value="1"/>
</dbReference>
<dbReference type="InterPro" id="IPR007059">
    <property type="entry name" value="DmsC"/>
</dbReference>